<reference evidence="6" key="1">
    <citation type="submission" date="2022-11" db="UniProtKB">
        <authorList>
            <consortium name="WormBaseParasite"/>
        </authorList>
    </citation>
    <scope>IDENTIFICATION</scope>
</reference>
<feature type="region of interest" description="Disordered" evidence="3">
    <location>
        <begin position="638"/>
        <end position="714"/>
    </location>
</feature>
<dbReference type="InterPro" id="IPR036427">
    <property type="entry name" value="Bromodomain-like_sf"/>
</dbReference>
<keyword evidence="5" id="KW-1185">Reference proteome</keyword>
<feature type="compositionally biased region" description="Basic and acidic residues" evidence="3">
    <location>
        <begin position="683"/>
        <end position="693"/>
    </location>
</feature>
<dbReference type="Gene3D" id="1.20.920.10">
    <property type="entry name" value="Bromodomain-like"/>
    <property type="match status" value="1"/>
</dbReference>
<evidence type="ECO:0000313" key="6">
    <source>
        <dbReference type="WBParaSite" id="Minc3s00816g17710"/>
    </source>
</evidence>
<feature type="compositionally biased region" description="Low complexity" evidence="3">
    <location>
        <begin position="638"/>
        <end position="652"/>
    </location>
</feature>
<dbReference type="SUPFAM" id="SSF47370">
    <property type="entry name" value="Bromodomain"/>
    <property type="match status" value="1"/>
</dbReference>
<evidence type="ECO:0000313" key="5">
    <source>
        <dbReference type="Proteomes" id="UP000887563"/>
    </source>
</evidence>
<sequence>MIRTSTDLTTWTLFEKIRLLELFMNKEILWEGRAEILQNEFAQRPHNFFTVQNIRQELHQIFVTPNPEHVYGLPLHPRGKEAAEMWLRYFRKELTKQRELQKQMFAISMRRHLDLIKRFQQGKLPPQEIEAILTEARERDAQRPDRELYETKLKEMLDKLQLDSLDNIRTFSDYCFYLRGEKIPTPPPEPLEETFPKSPSLVRLKSPLLHSPELVLKEPMTSTKAAQINALEAELIEPTQPSKQQQSRRRRQKSTSHTSQKAKLAKTQLKIPQQLPATKTAVLPPPPRNLRSSTAKKIIEEEMEAPIPKTEEEEIKTVANEELASTVASIGSRKRKRNVTEFLKPPQTDTNDQQHDEDEGPPAKNLRRSSHSSPSSQTVEPKTSTESKKALKQPDSASLIPEILSVKEKAEATIKIEQEQPIVPIKTPPPPPLQLSTPTLHSHVAATAKLRSSLRRAALASATPSPAVDSVGTNGLFLRPGNHSSSEVIPKEVLLTLWKDIRTHRHSYVFDQPVNEEEVPGYHSAIKKPMDLNTLFQLIESFTIQTFGQFTHHILKIFANAVMYNSTGHHVNTCAKEMLAYALKCIEVVQYPSGQWSAGIFSTPIFGTSSNCQSIASESDFPFDGQLSRSSSGISCSQTASTSNAAKTSTQQKLLRSSSISKRETSKTKAIPSSASSSTSSHSETKKETENDKQTSNVPKNETLPKKRRLHRTR</sequence>
<organism evidence="5 6">
    <name type="scientific">Meloidogyne incognita</name>
    <name type="common">Southern root-knot nematode worm</name>
    <name type="synonym">Oxyuris incognita</name>
    <dbReference type="NCBI Taxonomy" id="6306"/>
    <lineage>
        <taxon>Eukaryota</taxon>
        <taxon>Metazoa</taxon>
        <taxon>Ecdysozoa</taxon>
        <taxon>Nematoda</taxon>
        <taxon>Chromadorea</taxon>
        <taxon>Rhabditida</taxon>
        <taxon>Tylenchina</taxon>
        <taxon>Tylenchomorpha</taxon>
        <taxon>Tylenchoidea</taxon>
        <taxon>Meloidogynidae</taxon>
        <taxon>Meloidogyninae</taxon>
        <taxon>Meloidogyne</taxon>
        <taxon>Meloidogyne incognita group</taxon>
    </lineage>
</organism>
<keyword evidence="1 2" id="KW-0103">Bromodomain</keyword>
<protein>
    <submittedName>
        <fullName evidence="6">Bromo domain-containing protein</fullName>
    </submittedName>
</protein>
<feature type="compositionally biased region" description="Low complexity" evidence="3">
    <location>
        <begin position="668"/>
        <end position="682"/>
    </location>
</feature>
<feature type="domain" description="Bromo" evidence="4">
    <location>
        <begin position="502"/>
        <end position="572"/>
    </location>
</feature>
<accession>A0A914LV39</accession>
<dbReference type="InterPro" id="IPR001487">
    <property type="entry name" value="Bromodomain"/>
</dbReference>
<dbReference type="AlphaFoldDB" id="A0A914LV39"/>
<dbReference type="PANTHER" id="PTHR15398">
    <property type="entry name" value="BROMODOMAIN-CONTAINING PROTEIN 8"/>
    <property type="match status" value="1"/>
</dbReference>
<dbReference type="Pfam" id="PF00439">
    <property type="entry name" value="Bromodomain"/>
    <property type="match status" value="1"/>
</dbReference>
<dbReference type="WBParaSite" id="Minc3s00816g17710">
    <property type="protein sequence ID" value="Minc3s00816g17710"/>
    <property type="gene ID" value="Minc3s00816g17710"/>
</dbReference>
<evidence type="ECO:0000256" key="2">
    <source>
        <dbReference type="PROSITE-ProRule" id="PRU00035"/>
    </source>
</evidence>
<evidence type="ECO:0000256" key="3">
    <source>
        <dbReference type="SAM" id="MobiDB-lite"/>
    </source>
</evidence>
<dbReference type="PROSITE" id="PS50014">
    <property type="entry name" value="BROMODOMAIN_2"/>
    <property type="match status" value="1"/>
</dbReference>
<dbReference type="PANTHER" id="PTHR15398:SF4">
    <property type="entry name" value="BROMODOMAIN-CONTAINING PROTEIN 8 ISOFORM X1"/>
    <property type="match status" value="1"/>
</dbReference>
<dbReference type="Proteomes" id="UP000887563">
    <property type="component" value="Unplaced"/>
</dbReference>
<evidence type="ECO:0000256" key="1">
    <source>
        <dbReference type="ARBA" id="ARBA00023117"/>
    </source>
</evidence>
<dbReference type="GO" id="GO:0035267">
    <property type="term" value="C:NuA4 histone acetyltransferase complex"/>
    <property type="evidence" value="ECO:0007669"/>
    <property type="project" value="TreeGrafter"/>
</dbReference>
<dbReference type="PRINTS" id="PR00503">
    <property type="entry name" value="BROMODOMAIN"/>
</dbReference>
<feature type="region of interest" description="Disordered" evidence="3">
    <location>
        <begin position="327"/>
        <end position="396"/>
    </location>
</feature>
<name>A0A914LV39_MELIC</name>
<evidence type="ECO:0000259" key="4">
    <source>
        <dbReference type="PROSITE" id="PS50014"/>
    </source>
</evidence>
<dbReference type="SMART" id="SM00297">
    <property type="entry name" value="BROMO"/>
    <property type="match status" value="1"/>
</dbReference>
<feature type="region of interest" description="Disordered" evidence="3">
    <location>
        <begin position="233"/>
        <end position="291"/>
    </location>
</feature>
<proteinExistence type="predicted"/>